<feature type="region of interest" description="Disordered" evidence="2">
    <location>
        <begin position="433"/>
        <end position="459"/>
    </location>
</feature>
<feature type="region of interest" description="Disordered" evidence="2">
    <location>
        <begin position="352"/>
        <end position="372"/>
    </location>
</feature>
<protein>
    <submittedName>
        <fullName evidence="3">Uncharacterized protein</fullName>
    </submittedName>
</protein>
<dbReference type="Proteomes" id="UP000799424">
    <property type="component" value="Unassembled WGS sequence"/>
</dbReference>
<accession>A0A6A7A2T9</accession>
<feature type="compositionally biased region" description="Basic and acidic residues" evidence="2">
    <location>
        <begin position="503"/>
        <end position="525"/>
    </location>
</feature>
<dbReference type="EMBL" id="MU006224">
    <property type="protein sequence ID" value="KAF2827640.1"/>
    <property type="molecule type" value="Genomic_DNA"/>
</dbReference>
<evidence type="ECO:0000313" key="4">
    <source>
        <dbReference type="Proteomes" id="UP000799424"/>
    </source>
</evidence>
<feature type="compositionally biased region" description="Basic and acidic residues" evidence="2">
    <location>
        <begin position="532"/>
        <end position="558"/>
    </location>
</feature>
<feature type="compositionally biased region" description="Basic and acidic residues" evidence="2">
    <location>
        <begin position="357"/>
        <end position="372"/>
    </location>
</feature>
<evidence type="ECO:0000256" key="1">
    <source>
        <dbReference type="SAM" id="Coils"/>
    </source>
</evidence>
<gene>
    <name evidence="3" type="ORF">CC86DRAFT_440163</name>
</gene>
<evidence type="ECO:0000256" key="2">
    <source>
        <dbReference type="SAM" id="MobiDB-lite"/>
    </source>
</evidence>
<organism evidence="3 4">
    <name type="scientific">Ophiobolus disseminans</name>
    <dbReference type="NCBI Taxonomy" id="1469910"/>
    <lineage>
        <taxon>Eukaryota</taxon>
        <taxon>Fungi</taxon>
        <taxon>Dikarya</taxon>
        <taxon>Ascomycota</taxon>
        <taxon>Pezizomycotina</taxon>
        <taxon>Dothideomycetes</taxon>
        <taxon>Pleosporomycetidae</taxon>
        <taxon>Pleosporales</taxon>
        <taxon>Pleosporineae</taxon>
        <taxon>Phaeosphaeriaceae</taxon>
        <taxon>Ophiobolus</taxon>
    </lineage>
</organism>
<feature type="compositionally biased region" description="Pro residues" evidence="2">
    <location>
        <begin position="449"/>
        <end position="459"/>
    </location>
</feature>
<feature type="region of interest" description="Disordered" evidence="2">
    <location>
        <begin position="503"/>
        <end position="558"/>
    </location>
</feature>
<proteinExistence type="predicted"/>
<reference evidence="3" key="1">
    <citation type="journal article" date="2020" name="Stud. Mycol.">
        <title>101 Dothideomycetes genomes: a test case for predicting lifestyles and emergence of pathogens.</title>
        <authorList>
            <person name="Haridas S."/>
            <person name="Albert R."/>
            <person name="Binder M."/>
            <person name="Bloem J."/>
            <person name="Labutti K."/>
            <person name="Salamov A."/>
            <person name="Andreopoulos B."/>
            <person name="Baker S."/>
            <person name="Barry K."/>
            <person name="Bills G."/>
            <person name="Bluhm B."/>
            <person name="Cannon C."/>
            <person name="Castanera R."/>
            <person name="Culley D."/>
            <person name="Daum C."/>
            <person name="Ezra D."/>
            <person name="Gonzalez J."/>
            <person name="Henrissat B."/>
            <person name="Kuo A."/>
            <person name="Liang C."/>
            <person name="Lipzen A."/>
            <person name="Lutzoni F."/>
            <person name="Magnuson J."/>
            <person name="Mondo S."/>
            <person name="Nolan M."/>
            <person name="Ohm R."/>
            <person name="Pangilinan J."/>
            <person name="Park H.-J."/>
            <person name="Ramirez L."/>
            <person name="Alfaro M."/>
            <person name="Sun H."/>
            <person name="Tritt A."/>
            <person name="Yoshinaga Y."/>
            <person name="Zwiers L.-H."/>
            <person name="Turgeon B."/>
            <person name="Goodwin S."/>
            <person name="Spatafora J."/>
            <person name="Crous P."/>
            <person name="Grigoriev I."/>
        </authorList>
    </citation>
    <scope>NUCLEOTIDE SEQUENCE</scope>
    <source>
        <strain evidence="3">CBS 113818</strain>
    </source>
</reference>
<keyword evidence="1" id="KW-0175">Coiled coil</keyword>
<dbReference type="AlphaFoldDB" id="A0A6A7A2T9"/>
<name>A0A6A7A2T9_9PLEO</name>
<keyword evidence="4" id="KW-1185">Reference proteome</keyword>
<feature type="coiled-coil region" evidence="1">
    <location>
        <begin position="243"/>
        <end position="290"/>
    </location>
</feature>
<sequence length="558" mass="64493">MCFQRVTLYTCGHDATELIPHIGAGHLCREIPELFVFADMDCGCANAFVHPSLYNYEYDGEDKQQRYLRARTMKKLNGNKAREMEDYDYFMPSAVTPRNERSRSVGYEDVMYGSSRWGGDAYGRRAVSSRRQESDRWGLGDIQEEVRRIGERRQEPDRWGSGDIQEGFSDIQEASRRIPVVSRRPERTEVYDLLDYRIYPRSNRDLLERELASNVASFDARTEVDGLYTAHRSASHLYGIPRVQDRDQLLSDLRRQRRQAQQETATVHVVEDLHSAREQLRRQRDDDAENRRLCMCEDVYFVPTPSPETSSAQTQYSATRLEDGSDLQTLLRERERILEDIAMVDDIMRELGGTPTDVREERQSLKEESEDGQRERETVCRCAECENDGDSEELARMQALDEMLESDSSASSSSFFICDLGHHHEGHLIHDQHQQPETHDHGHHFHTPPHSPTPTPTPVPDLTTIPGIDRHIDSTVAQMHAVEQYVQQRKRRIAQSEQRLENLHDALQEHDRQEDEESRNDGAHEYRRRAAKGCEDGGKGKGKGKQREKGKGKERKRE</sequence>
<evidence type="ECO:0000313" key="3">
    <source>
        <dbReference type="EMBL" id="KAF2827640.1"/>
    </source>
</evidence>